<evidence type="ECO:0000313" key="2">
    <source>
        <dbReference type="Proteomes" id="UP000029964"/>
    </source>
</evidence>
<accession>A0A086TAN4</accession>
<protein>
    <submittedName>
        <fullName evidence="1">Uncharacterized protein</fullName>
    </submittedName>
</protein>
<proteinExistence type="predicted"/>
<name>A0A086TAN4_HAPC1</name>
<reference evidence="2" key="1">
    <citation type="journal article" date="2014" name="Genome Announc.">
        <title>Genome sequence and annotation of Acremonium chrysogenum, producer of the beta-lactam antibiotic cephalosporin C.</title>
        <authorList>
            <person name="Terfehr D."/>
            <person name="Dahlmann T.A."/>
            <person name="Specht T."/>
            <person name="Zadra I."/>
            <person name="Kuernsteiner H."/>
            <person name="Kueck U."/>
        </authorList>
    </citation>
    <scope>NUCLEOTIDE SEQUENCE [LARGE SCALE GENOMIC DNA]</scope>
    <source>
        <strain evidence="2">ATCC 11550 / CBS 779.69 / DSM 880 / IAM 14645 / JCM 23072 / IMI 49137</strain>
    </source>
</reference>
<dbReference type="Proteomes" id="UP000029964">
    <property type="component" value="Unassembled WGS sequence"/>
</dbReference>
<keyword evidence="2" id="KW-1185">Reference proteome</keyword>
<organism evidence="1 2">
    <name type="scientific">Hapsidospora chrysogenum (strain ATCC 11550 / CBS 779.69 / DSM 880 / IAM 14645 / JCM 23072 / IMI 49137)</name>
    <name type="common">Acremonium chrysogenum</name>
    <dbReference type="NCBI Taxonomy" id="857340"/>
    <lineage>
        <taxon>Eukaryota</taxon>
        <taxon>Fungi</taxon>
        <taxon>Dikarya</taxon>
        <taxon>Ascomycota</taxon>
        <taxon>Pezizomycotina</taxon>
        <taxon>Sordariomycetes</taxon>
        <taxon>Hypocreomycetidae</taxon>
        <taxon>Hypocreales</taxon>
        <taxon>Bionectriaceae</taxon>
        <taxon>Hapsidospora</taxon>
    </lineage>
</organism>
<sequence length="70" mass="7526">MAIAKELKIARISEMTVKTSELSSLPSIMNCGHYILVVLEIPVVSPVARCRPPNVKTGSHMIPAAGLQVQ</sequence>
<evidence type="ECO:0000313" key="1">
    <source>
        <dbReference type="EMBL" id="KFH46416.1"/>
    </source>
</evidence>
<dbReference type="HOGENOM" id="CLU_2757188_0_0_1"/>
<dbReference type="EMBL" id="JPKY01000019">
    <property type="protein sequence ID" value="KFH46416.1"/>
    <property type="molecule type" value="Genomic_DNA"/>
</dbReference>
<gene>
    <name evidence="1" type="ORF">ACRE_027580</name>
</gene>
<comment type="caution">
    <text evidence="1">The sequence shown here is derived from an EMBL/GenBank/DDBJ whole genome shotgun (WGS) entry which is preliminary data.</text>
</comment>
<dbReference type="AlphaFoldDB" id="A0A086TAN4"/>